<proteinExistence type="predicted"/>
<dbReference type="WBParaSite" id="SPAL_0001467500.1">
    <property type="protein sequence ID" value="SPAL_0001467500.1"/>
    <property type="gene ID" value="SPAL_0001467500"/>
</dbReference>
<dbReference type="InterPro" id="IPR041426">
    <property type="entry name" value="Mos1_HTH"/>
</dbReference>
<reference evidence="3" key="1">
    <citation type="submission" date="2017-02" db="UniProtKB">
        <authorList>
            <consortium name="WormBaseParasite"/>
        </authorList>
    </citation>
    <scope>IDENTIFICATION</scope>
</reference>
<dbReference type="Pfam" id="PF17906">
    <property type="entry name" value="HTH_48"/>
    <property type="match status" value="1"/>
</dbReference>
<name>A0A0N5C9U6_STREA</name>
<evidence type="ECO:0000313" key="3">
    <source>
        <dbReference type="WBParaSite" id="SPAL_0001467500.1"/>
    </source>
</evidence>
<dbReference type="AlphaFoldDB" id="A0A0N5C9U6"/>
<dbReference type="Gene3D" id="1.10.10.1450">
    <property type="match status" value="1"/>
</dbReference>
<feature type="domain" description="Mos1 transposase HTH" evidence="1">
    <location>
        <begin position="17"/>
        <end position="56"/>
    </location>
</feature>
<sequence length="79" mass="8939">MSSFYFRIFSKANYVSKRDVRAIMLYEFECGSNAAKTIQEIDETLGENLVSHSTVKDSLKSSKKSVRISRTKGVGDLRL</sequence>
<protein>
    <submittedName>
        <fullName evidence="3">HTH_48 domain-containing protein</fullName>
    </submittedName>
</protein>
<keyword evidence="2" id="KW-1185">Reference proteome</keyword>
<organism evidence="2 3">
    <name type="scientific">Strongyloides papillosus</name>
    <name type="common">Intestinal threadworm</name>
    <dbReference type="NCBI Taxonomy" id="174720"/>
    <lineage>
        <taxon>Eukaryota</taxon>
        <taxon>Metazoa</taxon>
        <taxon>Ecdysozoa</taxon>
        <taxon>Nematoda</taxon>
        <taxon>Chromadorea</taxon>
        <taxon>Rhabditida</taxon>
        <taxon>Tylenchina</taxon>
        <taxon>Panagrolaimomorpha</taxon>
        <taxon>Strongyloidoidea</taxon>
        <taxon>Strongyloididae</taxon>
        <taxon>Strongyloides</taxon>
    </lineage>
</organism>
<evidence type="ECO:0000259" key="1">
    <source>
        <dbReference type="Pfam" id="PF17906"/>
    </source>
</evidence>
<dbReference type="Proteomes" id="UP000046392">
    <property type="component" value="Unplaced"/>
</dbReference>
<accession>A0A0N5C9U6</accession>
<evidence type="ECO:0000313" key="2">
    <source>
        <dbReference type="Proteomes" id="UP000046392"/>
    </source>
</evidence>